<proteinExistence type="predicted"/>
<dbReference type="PATRIC" id="fig|1134457.3.peg.184"/>
<name>L7EDW9_MICAE</name>
<evidence type="ECO:0000313" key="2">
    <source>
        <dbReference type="Proteomes" id="UP000010932"/>
    </source>
</evidence>
<organism evidence="1 2">
    <name type="scientific">Microcystis aeruginosa TAIHU98</name>
    <dbReference type="NCBI Taxonomy" id="1134457"/>
    <lineage>
        <taxon>Bacteria</taxon>
        <taxon>Bacillati</taxon>
        <taxon>Cyanobacteriota</taxon>
        <taxon>Cyanophyceae</taxon>
        <taxon>Oscillatoriophycideae</taxon>
        <taxon>Chroococcales</taxon>
        <taxon>Microcystaceae</taxon>
        <taxon>Microcystis</taxon>
    </lineage>
</organism>
<reference evidence="1 2" key="1">
    <citation type="journal article" date="2013" name="Genome Announc.">
        <title>Whole-Genome Sequence of Microcystis aeruginosa TAIHU98, a Nontoxic Bloom-Forming Strain Isolated from Taihu Lake, China.</title>
        <authorList>
            <person name="Yang C."/>
            <person name="Zhang W."/>
            <person name="Ren M."/>
            <person name="Song L."/>
            <person name="Li T."/>
            <person name="Zhao J."/>
        </authorList>
    </citation>
    <scope>NUCLEOTIDE SEQUENCE [LARGE SCALE GENOMIC DNA]</scope>
    <source>
        <strain evidence="1 2">TAIHU98</strain>
    </source>
</reference>
<comment type="caution">
    <text evidence="1">The sequence shown here is derived from an EMBL/GenBank/DDBJ whole genome shotgun (WGS) entry which is preliminary data.</text>
</comment>
<sequence>MMMVWSKLINNKNCRLRQTIKLSSRYSIDSINNSCHQNSPISSNLTVISLLKP</sequence>
<accession>L7EDW9</accession>
<evidence type="ECO:0000313" key="1">
    <source>
        <dbReference type="EMBL" id="ELP57189.1"/>
    </source>
</evidence>
<dbReference type="EMBL" id="ANKQ01000001">
    <property type="protein sequence ID" value="ELP57189.1"/>
    <property type="molecule type" value="Genomic_DNA"/>
</dbReference>
<protein>
    <submittedName>
        <fullName evidence="1">Uncharacterized protein</fullName>
    </submittedName>
</protein>
<dbReference type="AlphaFoldDB" id="L7EDW9"/>
<gene>
    <name evidence="1" type="ORF">O53_1801</name>
</gene>
<dbReference type="Proteomes" id="UP000010932">
    <property type="component" value="Unassembled WGS sequence"/>
</dbReference>